<dbReference type="SUPFAM" id="SSF47459">
    <property type="entry name" value="HLH, helix-loop-helix DNA-binding domain"/>
    <property type="match status" value="1"/>
</dbReference>
<dbReference type="AlphaFoldDB" id="A0A2K3L9S5"/>
<dbReference type="GO" id="GO:0003677">
    <property type="term" value="F:DNA binding"/>
    <property type="evidence" value="ECO:0007669"/>
    <property type="project" value="UniProtKB-KW"/>
</dbReference>
<sequence>MRSLSAAGSPEYSSLIFNNIPTGRTSPSQFPPDHTHLGGSIIPPMRPISNTLPLQLQQFPQITPTQLFSTTQMNHQNDAIMRAIQNVISTPPSQQNLHGVHQEASAFGRNLNLMRLRDRSTQAMRPSSNQLHHMISERRRREKLNENFQALRALLPQGTK</sequence>
<gene>
    <name evidence="7" type="ORF">L195_g031223</name>
</gene>
<dbReference type="PANTHER" id="PTHR46665">
    <property type="entry name" value="TRANSCRIPTION FACTOR BHLH041-RELATED-RELATED"/>
    <property type="match status" value="1"/>
</dbReference>
<proteinExistence type="predicted"/>
<dbReference type="Pfam" id="PF00010">
    <property type="entry name" value="HLH"/>
    <property type="match status" value="1"/>
</dbReference>
<evidence type="ECO:0000256" key="5">
    <source>
        <dbReference type="ARBA" id="ARBA00023242"/>
    </source>
</evidence>
<dbReference type="InterPro" id="IPR036638">
    <property type="entry name" value="HLH_DNA-bd_sf"/>
</dbReference>
<comment type="subcellular location">
    <subcellularLocation>
        <location evidence="1">Nucleus</location>
    </subcellularLocation>
</comment>
<reference evidence="7 8" key="1">
    <citation type="journal article" date="2014" name="Am. J. Bot.">
        <title>Genome assembly and annotation for red clover (Trifolium pratense; Fabaceae).</title>
        <authorList>
            <person name="Istvanek J."/>
            <person name="Jaros M."/>
            <person name="Krenek A."/>
            <person name="Repkova J."/>
        </authorList>
    </citation>
    <scope>NUCLEOTIDE SEQUENCE [LARGE SCALE GENOMIC DNA]</scope>
    <source>
        <strain evidence="8">cv. Tatra</strain>
        <tissue evidence="7">Young leaves</tissue>
    </source>
</reference>
<dbReference type="CDD" id="cd11393">
    <property type="entry name" value="bHLH_AtbHLH_like"/>
    <property type="match status" value="1"/>
</dbReference>
<keyword evidence="4" id="KW-0804">Transcription</keyword>
<evidence type="ECO:0000256" key="1">
    <source>
        <dbReference type="ARBA" id="ARBA00004123"/>
    </source>
</evidence>
<keyword evidence="3" id="KW-0238">DNA-binding</keyword>
<protein>
    <submittedName>
        <fullName evidence="7">Transcription factor bHLH041-like protein</fullName>
    </submittedName>
</protein>
<dbReference type="InterPro" id="IPR045239">
    <property type="entry name" value="bHLH95_bHLH"/>
</dbReference>
<evidence type="ECO:0000259" key="6">
    <source>
        <dbReference type="PROSITE" id="PS50888"/>
    </source>
</evidence>
<comment type="caution">
    <text evidence="7">The sequence shown here is derived from an EMBL/GenBank/DDBJ whole genome shotgun (WGS) entry which is preliminary data.</text>
</comment>
<name>A0A2K3L9S5_TRIPR</name>
<dbReference type="EMBL" id="ASHM01028821">
    <property type="protein sequence ID" value="PNX75290.1"/>
    <property type="molecule type" value="Genomic_DNA"/>
</dbReference>
<dbReference type="GO" id="GO:0005634">
    <property type="term" value="C:nucleus"/>
    <property type="evidence" value="ECO:0007669"/>
    <property type="project" value="UniProtKB-SubCell"/>
</dbReference>
<accession>A0A2K3L9S5</accession>
<feature type="domain" description="BHLH" evidence="6">
    <location>
        <begin position="128"/>
        <end position="160"/>
    </location>
</feature>
<dbReference type="Proteomes" id="UP000236291">
    <property type="component" value="Unassembled WGS sequence"/>
</dbReference>
<dbReference type="PANTHER" id="PTHR46665:SF1">
    <property type="entry name" value="SPERMATOGENESIS- AND OOGENESIS-SPECIFIC BASIC HELIX-LOOP-HELIX-CONTAINING PROTEIN 1"/>
    <property type="match status" value="1"/>
</dbReference>
<dbReference type="PROSITE" id="PS50888">
    <property type="entry name" value="BHLH"/>
    <property type="match status" value="1"/>
</dbReference>
<evidence type="ECO:0000313" key="7">
    <source>
        <dbReference type="EMBL" id="PNX75290.1"/>
    </source>
</evidence>
<evidence type="ECO:0000256" key="2">
    <source>
        <dbReference type="ARBA" id="ARBA00023015"/>
    </source>
</evidence>
<evidence type="ECO:0000313" key="8">
    <source>
        <dbReference type="Proteomes" id="UP000236291"/>
    </source>
</evidence>
<feature type="non-terminal residue" evidence="7">
    <location>
        <position position="160"/>
    </location>
</feature>
<keyword evidence="2" id="KW-0805">Transcription regulation</keyword>
<dbReference type="Gene3D" id="4.10.280.10">
    <property type="entry name" value="Helix-loop-helix DNA-binding domain"/>
    <property type="match status" value="1"/>
</dbReference>
<organism evidence="7 8">
    <name type="scientific">Trifolium pratense</name>
    <name type="common">Red clover</name>
    <dbReference type="NCBI Taxonomy" id="57577"/>
    <lineage>
        <taxon>Eukaryota</taxon>
        <taxon>Viridiplantae</taxon>
        <taxon>Streptophyta</taxon>
        <taxon>Embryophyta</taxon>
        <taxon>Tracheophyta</taxon>
        <taxon>Spermatophyta</taxon>
        <taxon>Magnoliopsida</taxon>
        <taxon>eudicotyledons</taxon>
        <taxon>Gunneridae</taxon>
        <taxon>Pentapetalae</taxon>
        <taxon>rosids</taxon>
        <taxon>fabids</taxon>
        <taxon>Fabales</taxon>
        <taxon>Fabaceae</taxon>
        <taxon>Papilionoideae</taxon>
        <taxon>50 kb inversion clade</taxon>
        <taxon>NPAAA clade</taxon>
        <taxon>Hologalegina</taxon>
        <taxon>IRL clade</taxon>
        <taxon>Trifolieae</taxon>
        <taxon>Trifolium</taxon>
    </lineage>
</organism>
<reference evidence="7 8" key="2">
    <citation type="journal article" date="2017" name="Front. Plant Sci.">
        <title>Gene Classification and Mining of Molecular Markers Useful in Red Clover (Trifolium pratense) Breeding.</title>
        <authorList>
            <person name="Istvanek J."/>
            <person name="Dluhosova J."/>
            <person name="Dluhos P."/>
            <person name="Patkova L."/>
            <person name="Nedelnik J."/>
            <person name="Repkova J."/>
        </authorList>
    </citation>
    <scope>NUCLEOTIDE SEQUENCE [LARGE SCALE GENOMIC DNA]</scope>
    <source>
        <strain evidence="8">cv. Tatra</strain>
        <tissue evidence="7">Young leaves</tissue>
    </source>
</reference>
<dbReference type="InterPro" id="IPR011598">
    <property type="entry name" value="bHLH_dom"/>
</dbReference>
<dbReference type="InterPro" id="IPR044658">
    <property type="entry name" value="bHLH92/bHLH041-like"/>
</dbReference>
<keyword evidence="5" id="KW-0539">Nucleus</keyword>
<evidence type="ECO:0000256" key="3">
    <source>
        <dbReference type="ARBA" id="ARBA00023125"/>
    </source>
</evidence>
<dbReference type="GO" id="GO:0046983">
    <property type="term" value="F:protein dimerization activity"/>
    <property type="evidence" value="ECO:0007669"/>
    <property type="project" value="InterPro"/>
</dbReference>
<evidence type="ECO:0000256" key="4">
    <source>
        <dbReference type="ARBA" id="ARBA00023163"/>
    </source>
</evidence>
<dbReference type="STRING" id="57577.A0A2K3L9S5"/>